<name>A0A6J5MWY5_9CAUD</name>
<protein>
    <submittedName>
        <fullName evidence="1">Uncharacterized protein</fullName>
    </submittedName>
</protein>
<organism evidence="1">
    <name type="scientific">uncultured Caudovirales phage</name>
    <dbReference type="NCBI Taxonomy" id="2100421"/>
    <lineage>
        <taxon>Viruses</taxon>
        <taxon>Duplodnaviria</taxon>
        <taxon>Heunggongvirae</taxon>
        <taxon>Uroviricota</taxon>
        <taxon>Caudoviricetes</taxon>
        <taxon>Peduoviridae</taxon>
        <taxon>Maltschvirus</taxon>
        <taxon>Maltschvirus maltsch</taxon>
    </lineage>
</organism>
<sequence>MEGYKEIIYPAIFYPTCPKRVSWTATFPDFTDPSFPDIEETTLKKAINKAGFVLQQYVADNQLHKKGYLPFSTLGYAGSFHAGFVFNIRIKI</sequence>
<gene>
    <name evidence="1" type="ORF">UFOVP571_36</name>
</gene>
<reference evidence="1" key="1">
    <citation type="submission" date="2020-04" db="EMBL/GenBank/DDBJ databases">
        <authorList>
            <person name="Chiriac C."/>
            <person name="Salcher M."/>
            <person name="Ghai R."/>
            <person name="Kavagutti S V."/>
        </authorList>
    </citation>
    <scope>NUCLEOTIDE SEQUENCE</scope>
</reference>
<evidence type="ECO:0000313" key="1">
    <source>
        <dbReference type="EMBL" id="CAB4150417.1"/>
    </source>
</evidence>
<proteinExistence type="predicted"/>
<dbReference type="EMBL" id="LR796543">
    <property type="protein sequence ID" value="CAB4150417.1"/>
    <property type="molecule type" value="Genomic_DNA"/>
</dbReference>
<accession>A0A6J5MWY5</accession>